<dbReference type="EMBL" id="SNRY01001849">
    <property type="protein sequence ID" value="KAA6328265.1"/>
    <property type="molecule type" value="Genomic_DNA"/>
</dbReference>
<sequence>MTKIKIMSILEQNESSLRRIHRFMADYKLNTDLIA</sequence>
<comment type="caution">
    <text evidence="1">The sequence shown here is derived from an EMBL/GenBank/DDBJ whole genome shotgun (WGS) entry which is preliminary data.</text>
</comment>
<gene>
    <name evidence="1" type="ORF">EZS27_022822</name>
</gene>
<reference evidence="1" key="1">
    <citation type="submission" date="2019-03" db="EMBL/GenBank/DDBJ databases">
        <title>Single cell metagenomics reveals metabolic interactions within the superorganism composed of flagellate Streblomastix strix and complex community of Bacteroidetes bacteria on its surface.</title>
        <authorList>
            <person name="Treitli S.C."/>
            <person name="Kolisko M."/>
            <person name="Husnik F."/>
            <person name="Keeling P."/>
            <person name="Hampl V."/>
        </authorList>
    </citation>
    <scope>NUCLEOTIDE SEQUENCE</scope>
    <source>
        <strain evidence="1">STM</strain>
    </source>
</reference>
<organism evidence="1">
    <name type="scientific">termite gut metagenome</name>
    <dbReference type="NCBI Taxonomy" id="433724"/>
    <lineage>
        <taxon>unclassified sequences</taxon>
        <taxon>metagenomes</taxon>
        <taxon>organismal metagenomes</taxon>
    </lineage>
</organism>
<evidence type="ECO:0000313" key="1">
    <source>
        <dbReference type="EMBL" id="KAA6328265.1"/>
    </source>
</evidence>
<accession>A0A5J4R410</accession>
<name>A0A5J4R410_9ZZZZ</name>
<protein>
    <submittedName>
        <fullName evidence="1">Uncharacterized protein</fullName>
    </submittedName>
</protein>
<proteinExistence type="predicted"/>
<dbReference type="AlphaFoldDB" id="A0A5J4R410"/>